<comment type="caution">
    <text evidence="3">The sequence shown here is derived from an EMBL/GenBank/DDBJ whole genome shotgun (WGS) entry which is preliminary data.</text>
</comment>
<keyword evidence="2" id="KW-0472">Membrane</keyword>
<gene>
    <name evidence="3" type="ORF">SM611_33590</name>
</gene>
<evidence type="ECO:0000256" key="1">
    <source>
        <dbReference type="SAM" id="MobiDB-lite"/>
    </source>
</evidence>
<protein>
    <submittedName>
        <fullName evidence="3">Uncharacterized protein</fullName>
    </submittedName>
</protein>
<sequence>MHYPGDQGKPGDWPPRPSPQAPYGPGAEAPPYGHDKDEAPFAPRDRGDDGPSPWSDQPGGWDDRPTAAWDDEPVAGDAFGADPYGSPEGVPPGPPGGPSGGPRPPERRRNLPLIIGGSAVAGILLIGGGVGLSSMLEDDPAPKAPPTQAASQQAQPTPSPTKPVLTPVKLQSRGTDPKPLTLKEVFGKAKFTAGGYKYVRTAASYNKSCTGVVGGATLEKALKKGGCTQALRATYALSTGSLIGTVGVFNLENEAAAKTAVKAAAAKDAFLQALPGKGVSKTNGKGEAFGTSQARGHYVIMTWVQRPDGKKVASKYHAAVRVFGTQMVKGSNLALALHYRETEGKPLQK</sequence>
<feature type="compositionally biased region" description="Basic and acidic residues" evidence="1">
    <location>
        <begin position="33"/>
        <end position="49"/>
    </location>
</feature>
<keyword evidence="2" id="KW-1133">Transmembrane helix</keyword>
<feature type="transmembrane region" description="Helical" evidence="2">
    <location>
        <begin position="113"/>
        <end position="136"/>
    </location>
</feature>
<keyword evidence="2" id="KW-0812">Transmembrane</keyword>
<feature type="region of interest" description="Disordered" evidence="1">
    <location>
        <begin position="136"/>
        <end position="176"/>
    </location>
</feature>
<organism evidence="3 4">
    <name type="scientific">Actinomadura monticuli</name>
    <dbReference type="NCBI Taxonomy" id="3097367"/>
    <lineage>
        <taxon>Bacteria</taxon>
        <taxon>Bacillati</taxon>
        <taxon>Actinomycetota</taxon>
        <taxon>Actinomycetes</taxon>
        <taxon>Streptosporangiales</taxon>
        <taxon>Thermomonosporaceae</taxon>
        <taxon>Actinomadura</taxon>
    </lineage>
</organism>
<dbReference type="EMBL" id="JAXCEI010000022">
    <property type="protein sequence ID" value="MFA1543888.1"/>
    <property type="molecule type" value="Genomic_DNA"/>
</dbReference>
<feature type="compositionally biased region" description="Pro residues" evidence="1">
    <location>
        <begin position="89"/>
        <end position="103"/>
    </location>
</feature>
<proteinExistence type="predicted"/>
<dbReference type="RefSeq" id="WP_371954373.1">
    <property type="nucleotide sequence ID" value="NZ_JAXCEI010000022.1"/>
</dbReference>
<evidence type="ECO:0000313" key="3">
    <source>
        <dbReference type="EMBL" id="MFA1543888.1"/>
    </source>
</evidence>
<evidence type="ECO:0000313" key="4">
    <source>
        <dbReference type="Proteomes" id="UP001569963"/>
    </source>
</evidence>
<reference evidence="3 4" key="1">
    <citation type="submission" date="2023-11" db="EMBL/GenBank/DDBJ databases">
        <title>Actinomadura monticuli sp. nov., isolated from volcanic ash.</title>
        <authorList>
            <person name="Lee S.D."/>
            <person name="Yang H."/>
            <person name="Kim I.S."/>
        </authorList>
    </citation>
    <scope>NUCLEOTIDE SEQUENCE [LARGE SCALE GENOMIC DNA]</scope>
    <source>
        <strain evidence="3 4">DLS-62</strain>
    </source>
</reference>
<accession>A0ABV4QL22</accession>
<dbReference type="Proteomes" id="UP001569963">
    <property type="component" value="Unassembled WGS sequence"/>
</dbReference>
<keyword evidence="4" id="KW-1185">Reference proteome</keyword>
<feature type="compositionally biased region" description="Low complexity" evidence="1">
    <location>
        <begin position="146"/>
        <end position="156"/>
    </location>
</feature>
<name>A0ABV4QL22_9ACTN</name>
<feature type="region of interest" description="Disordered" evidence="1">
    <location>
        <begin position="1"/>
        <end position="110"/>
    </location>
</feature>
<feature type="compositionally biased region" description="Pro residues" evidence="1">
    <location>
        <begin position="12"/>
        <end position="22"/>
    </location>
</feature>
<evidence type="ECO:0000256" key="2">
    <source>
        <dbReference type="SAM" id="Phobius"/>
    </source>
</evidence>
<feature type="compositionally biased region" description="Low complexity" evidence="1">
    <location>
        <begin position="23"/>
        <end position="32"/>
    </location>
</feature>